<dbReference type="InterPro" id="IPR045865">
    <property type="entry name" value="ACT-like_dom_sf"/>
</dbReference>
<dbReference type="EMBL" id="BMDY01000013">
    <property type="protein sequence ID" value="GGB09284.1"/>
    <property type="molecule type" value="Genomic_DNA"/>
</dbReference>
<dbReference type="SUPFAM" id="SSF55021">
    <property type="entry name" value="ACT-like"/>
    <property type="match status" value="2"/>
</dbReference>
<comment type="subcellular location">
    <subcellularLocation>
        <location evidence="1">Cytoplasm</location>
    </subcellularLocation>
</comment>
<dbReference type="InterPro" id="IPR002912">
    <property type="entry name" value="ACT_dom"/>
</dbReference>
<protein>
    <recommendedName>
        <fullName evidence="1">Glycine cleavage system transcriptional repressor</fullName>
    </recommendedName>
</protein>
<dbReference type="PANTHER" id="PTHR34875:SF5">
    <property type="entry name" value="GLYCINE CLEAVAGE SYSTEM TRANSCRIPTIONAL REPRESSOR"/>
    <property type="match status" value="1"/>
</dbReference>
<dbReference type="Pfam" id="PF13740">
    <property type="entry name" value="ACT_6"/>
    <property type="match status" value="1"/>
</dbReference>
<evidence type="ECO:0000256" key="1">
    <source>
        <dbReference type="PIRNR" id="PIRNR028103"/>
    </source>
</evidence>
<keyword evidence="1" id="KW-0963">Cytoplasm</keyword>
<evidence type="ECO:0000313" key="3">
    <source>
        <dbReference type="EMBL" id="GGB09284.1"/>
    </source>
</evidence>
<organism evidence="3 4">
    <name type="scientific">Agarivorans gilvus</name>
    <dbReference type="NCBI Taxonomy" id="680279"/>
    <lineage>
        <taxon>Bacteria</taxon>
        <taxon>Pseudomonadati</taxon>
        <taxon>Pseudomonadota</taxon>
        <taxon>Gammaproteobacteria</taxon>
        <taxon>Alteromonadales</taxon>
        <taxon>Alteromonadaceae</taxon>
        <taxon>Agarivorans</taxon>
    </lineage>
</organism>
<accession>A0ABQ1I254</accession>
<keyword evidence="4" id="KW-1185">Reference proteome</keyword>
<sequence>MSQHLVVTAVGTNRPGIVNQLTQLVSSCGCNIVDSRMALFGSEFTLIMLVSGSHNAIIQIETRLPVSAQELQLLTVLKKTSRHELIDYSHTAVLQLTLPDAPGVISQVTQFISDHQMSMMGLKSNLFTDDQQEMLHAEFEVKLSSEHQPEIIEQAFAKLCQELGCQQFNLHILSN</sequence>
<comment type="caution">
    <text evidence="3">The sequence shown here is derived from an EMBL/GenBank/DDBJ whole genome shotgun (WGS) entry which is preliminary data.</text>
</comment>
<feature type="domain" description="ACT" evidence="2">
    <location>
        <begin position="93"/>
        <end position="175"/>
    </location>
</feature>
<evidence type="ECO:0000313" key="4">
    <source>
        <dbReference type="Proteomes" id="UP000651977"/>
    </source>
</evidence>
<dbReference type="PIRSF" id="PIRSF028103">
    <property type="entry name" value="GcvR"/>
    <property type="match status" value="1"/>
</dbReference>
<dbReference type="RefSeq" id="WP_055734693.1">
    <property type="nucleotide sequence ID" value="NZ_BMDY01000013.1"/>
</dbReference>
<evidence type="ECO:0000259" key="2">
    <source>
        <dbReference type="PROSITE" id="PS51671"/>
    </source>
</evidence>
<keyword evidence="1" id="KW-0678">Repressor</keyword>
<dbReference type="PANTHER" id="PTHR34875">
    <property type="entry name" value="UPF0237 PROTEIN MJ1558"/>
    <property type="match status" value="1"/>
</dbReference>
<reference evidence="4" key="1">
    <citation type="journal article" date="2019" name="Int. J. Syst. Evol. Microbiol.">
        <title>The Global Catalogue of Microorganisms (GCM) 10K type strain sequencing project: providing services to taxonomists for standard genome sequencing and annotation.</title>
        <authorList>
            <consortium name="The Broad Institute Genomics Platform"/>
            <consortium name="The Broad Institute Genome Sequencing Center for Infectious Disease"/>
            <person name="Wu L."/>
            <person name="Ma J."/>
        </authorList>
    </citation>
    <scope>NUCLEOTIDE SEQUENCE [LARGE SCALE GENOMIC DNA]</scope>
    <source>
        <strain evidence="4">CGMCC 1.10131</strain>
    </source>
</reference>
<dbReference type="InterPro" id="IPR050990">
    <property type="entry name" value="UPF0237/GcvR_regulator"/>
</dbReference>
<name>A0ABQ1I254_9ALTE</name>
<proteinExistence type="predicted"/>
<dbReference type="Gene3D" id="3.30.70.260">
    <property type="match status" value="2"/>
</dbReference>
<dbReference type="InterPro" id="IPR016867">
    <property type="entry name" value="GcvR"/>
</dbReference>
<dbReference type="Proteomes" id="UP000651977">
    <property type="component" value="Unassembled WGS sequence"/>
</dbReference>
<dbReference type="PROSITE" id="PS51671">
    <property type="entry name" value="ACT"/>
    <property type="match status" value="1"/>
</dbReference>
<keyword evidence="1" id="KW-0804">Transcription</keyword>
<gene>
    <name evidence="3" type="ORF">GCM10007414_23360</name>
</gene>